<evidence type="ECO:0000256" key="2">
    <source>
        <dbReference type="SAM" id="MobiDB-lite"/>
    </source>
</evidence>
<dbReference type="PANTHER" id="PTHR47270:SF3">
    <property type="entry name" value="HYPOTETICAL PROTEIN"/>
    <property type="match status" value="1"/>
</dbReference>
<dbReference type="Gramene" id="OIV98196">
    <property type="protein sequence ID" value="OIV98196"/>
    <property type="gene ID" value="TanjilG_11593"/>
</dbReference>
<reference evidence="4 5" key="1">
    <citation type="journal article" date="2017" name="Plant Biotechnol. J.">
        <title>A comprehensive draft genome sequence for lupin (Lupinus angustifolius), an emerging health food: insights into plant-microbe interactions and legume evolution.</title>
        <authorList>
            <person name="Hane J.K."/>
            <person name="Ming Y."/>
            <person name="Kamphuis L.G."/>
            <person name="Nelson M.N."/>
            <person name="Garg G."/>
            <person name="Atkins C.A."/>
            <person name="Bayer P.E."/>
            <person name="Bravo A."/>
            <person name="Bringans S."/>
            <person name="Cannon S."/>
            <person name="Edwards D."/>
            <person name="Foley R."/>
            <person name="Gao L.L."/>
            <person name="Harrison M.J."/>
            <person name="Huang W."/>
            <person name="Hurgobin B."/>
            <person name="Li S."/>
            <person name="Liu C.W."/>
            <person name="McGrath A."/>
            <person name="Morahan G."/>
            <person name="Murray J."/>
            <person name="Weller J."/>
            <person name="Jian J."/>
            <person name="Singh K.B."/>
        </authorList>
    </citation>
    <scope>NUCLEOTIDE SEQUENCE [LARGE SCALE GENOMIC DNA]</scope>
    <source>
        <strain evidence="5">cv. Tanjil</strain>
        <tissue evidence="4">Whole plant</tissue>
    </source>
</reference>
<feature type="compositionally biased region" description="Polar residues" evidence="2">
    <location>
        <begin position="241"/>
        <end position="254"/>
    </location>
</feature>
<dbReference type="OMA" id="MADHERL"/>
<feature type="coiled-coil region" evidence="1">
    <location>
        <begin position="742"/>
        <end position="839"/>
    </location>
</feature>
<gene>
    <name evidence="4" type="ORF">TanjilG_11593</name>
</gene>
<feature type="compositionally biased region" description="Polar residues" evidence="2">
    <location>
        <begin position="216"/>
        <end position="232"/>
    </location>
</feature>
<evidence type="ECO:0000256" key="1">
    <source>
        <dbReference type="SAM" id="Coils"/>
    </source>
</evidence>
<feature type="domain" description="C2 NT-type" evidence="3">
    <location>
        <begin position="6"/>
        <end position="142"/>
    </location>
</feature>
<dbReference type="PANTHER" id="PTHR47270">
    <property type="entry name" value="PROTEIN MLP1-LIKE"/>
    <property type="match status" value="1"/>
</dbReference>
<dbReference type="EMBL" id="CM007374">
    <property type="protein sequence ID" value="OIV98196.1"/>
    <property type="molecule type" value="Genomic_DNA"/>
</dbReference>
<feature type="compositionally biased region" description="Basic and acidic residues" evidence="2">
    <location>
        <begin position="1207"/>
        <end position="1219"/>
    </location>
</feature>
<keyword evidence="1" id="KW-0175">Coiled coil</keyword>
<feature type="coiled-coil region" evidence="1">
    <location>
        <begin position="951"/>
        <end position="1176"/>
    </location>
</feature>
<dbReference type="Pfam" id="PF10358">
    <property type="entry name" value="NT-C2"/>
    <property type="match status" value="1"/>
</dbReference>
<dbReference type="KEGG" id="lang:109327119"/>
<feature type="coiled-coil region" evidence="1">
    <location>
        <begin position="391"/>
        <end position="568"/>
    </location>
</feature>
<evidence type="ECO:0000313" key="4">
    <source>
        <dbReference type="EMBL" id="OIV98196.1"/>
    </source>
</evidence>
<feature type="region of interest" description="Disordered" evidence="2">
    <location>
        <begin position="216"/>
        <end position="270"/>
    </location>
</feature>
<feature type="compositionally biased region" description="Low complexity" evidence="2">
    <location>
        <begin position="255"/>
        <end position="270"/>
    </location>
</feature>
<feature type="coiled-coil region" evidence="1">
    <location>
        <begin position="880"/>
        <end position="907"/>
    </location>
</feature>
<proteinExistence type="predicted"/>
<keyword evidence="5" id="KW-1185">Reference proteome</keyword>
<name>A0A1J7H8Y9_LUPAN</name>
<dbReference type="PROSITE" id="PS51840">
    <property type="entry name" value="C2_NT"/>
    <property type="match status" value="1"/>
</dbReference>
<accession>A0A1J7H8Y9</accession>
<evidence type="ECO:0000313" key="5">
    <source>
        <dbReference type="Proteomes" id="UP000188354"/>
    </source>
</evidence>
<organism evidence="4 5">
    <name type="scientific">Lupinus angustifolius</name>
    <name type="common">Narrow-leaved blue lupine</name>
    <dbReference type="NCBI Taxonomy" id="3871"/>
    <lineage>
        <taxon>Eukaryota</taxon>
        <taxon>Viridiplantae</taxon>
        <taxon>Streptophyta</taxon>
        <taxon>Embryophyta</taxon>
        <taxon>Tracheophyta</taxon>
        <taxon>Spermatophyta</taxon>
        <taxon>Magnoliopsida</taxon>
        <taxon>eudicotyledons</taxon>
        <taxon>Gunneridae</taxon>
        <taxon>Pentapetalae</taxon>
        <taxon>rosids</taxon>
        <taxon>fabids</taxon>
        <taxon>Fabales</taxon>
        <taxon>Fabaceae</taxon>
        <taxon>Papilionoideae</taxon>
        <taxon>50 kb inversion clade</taxon>
        <taxon>genistoids sensu lato</taxon>
        <taxon>core genistoids</taxon>
        <taxon>Genisteae</taxon>
        <taxon>Lupinus</taxon>
    </lineage>
</organism>
<dbReference type="STRING" id="3871.A0A1J7H8Y9"/>
<evidence type="ECO:0000259" key="3">
    <source>
        <dbReference type="PROSITE" id="PS51840"/>
    </source>
</evidence>
<feature type="coiled-coil region" evidence="1">
    <location>
        <begin position="318"/>
        <end position="345"/>
    </location>
</feature>
<dbReference type="Proteomes" id="UP000188354">
    <property type="component" value="Chromosome LG14"/>
</dbReference>
<feature type="region of interest" description="Disordered" evidence="2">
    <location>
        <begin position="1184"/>
        <end position="1233"/>
    </location>
</feature>
<sequence>MFRLHKLKSPKSGDRIEFRFSNFKAIKVPKGWDKLYVSVFSVKNGKTIAKSSKVPVRDGSCQWSDTFSESIWVSRDNNSSKEADDCLLKIIVAMGSLRSGILGEATVSLASYMSSNAAIPLSIPLKKCNHGTVLQVTMQCTQGKKPREETSETNSHLKALNENGYNVAVKSNGSDCSYVQGVESSVEDFDSTFSLGEVETRDTSFSGSLSNFSYNSAEGSTGRDTFSPSINDVHSPAGRQDSPSSQKSVSCNGYSDNNSSQSNHSSKVTNSCNNHLEAAQDKSGEVRAEAKMWEMNARKLVGDLDMLRTGFSDQSKKLADLEMDLSAAYIERDSLKKEVEQLKSSLEDPIVRQKALEDSTSQGECIPVIENTLKDELKFQIESNANLSLQLKRSQEANIELVSVLQELEETIEQQKVEIENLSSLNSRFSDLEKSFQLSIEGNRSLVHQLEQLEESKKSLLVKMQELEEALEDKMHDIDHAKIPPKENTLSDIEMEYERKLSTKEEEILSLKAKLVEFLQESCNAETISRNEGDADLMREIEVLKEKVQELEMDCNELTEENLDLLFKLKEAKKGASEDLDSKNPKNQSFFTFDSDVRNNVFRVFHLEDMLQGEKADKITNGDHILTQEFEPLKLALEVKITEMANLEANLSSKEKEIGVLQKQQIELDAKVYQLEQEKNQLEEHIEVIIKERDINFKCLYQLQDDFATLSKNMDSHLSANENLARRSIELEQGKLELELYLSGIEQEKEQLSIHISVLEARLRDLTNEQESHLSELEDFRSQAARLEEDILEMQSVMDSSKEDLKQREEYCSRMEARLRGAEQRFVDYTERVELLEKEFDLMLEEITSKEKHLDLELDGLLDENRKKMEEGQSLLNQMHIEKMEEVQNLKQEIESLILKLSATYDEKERIASNALLEISAMRSDKAKMESAFEEIQCKMTLSRTEINMMQTEYEQNRKDLTTELAEFKIKKEMMMAELDKLLKLVEDYKSRELKFKSTINSLELKLTDAEYERQQLMDESGNLKIQLQQTYQFENEIVALKDDLNSANSEKERLEASLRLTSELCDDMKAEKTSLGVKILTMEKAASELEDCKRNRASLEERIMQLESGLKARETRFVEDTELSHFKRITMQHQQTIQLLEQEKSEFQIKSQALEEELKLIKEQKRNQVSKLNRKGLPAHEAMKASKNLMVKSTNQHRSNRKRPSLKNDREIMKDQQDLHSSSRHQSEVETEHGLLDETVYDVEVDPVSKVQLLETEVDKPNETNNMFEIQLNRSPQDRNNQANGRIISLAERGLVTKERFEHTKSMLEEELTDLQERYFHMSLKYAEAEAKREELVMKLKEAKNKKGWFS</sequence>
<feature type="coiled-coil region" evidence="1">
    <location>
        <begin position="1299"/>
        <end position="1347"/>
    </location>
</feature>
<dbReference type="InterPro" id="IPR019448">
    <property type="entry name" value="NT-C2"/>
</dbReference>
<dbReference type="OrthoDB" id="658575at2759"/>
<protein>
    <recommendedName>
        <fullName evidence="3">C2 NT-type domain-containing protein</fullName>
    </recommendedName>
</protein>
<feature type="coiled-coil region" evidence="1">
    <location>
        <begin position="637"/>
        <end position="692"/>
    </location>
</feature>